<dbReference type="AlphaFoldDB" id="A0A0C3DCA9"/>
<dbReference type="SMART" id="SM00976">
    <property type="entry name" value="Telo_bind"/>
    <property type="match status" value="1"/>
</dbReference>
<dbReference type="OrthoDB" id="5363079at2759"/>
<dbReference type="EMBL" id="KN832878">
    <property type="protein sequence ID" value="KIM99567.1"/>
    <property type="molecule type" value="Genomic_DNA"/>
</dbReference>
<protein>
    <recommendedName>
        <fullName evidence="1">Telomeric single stranded DNA binding POT1/Cdc13 domain-containing protein</fullName>
    </recommendedName>
</protein>
<gene>
    <name evidence="2" type="ORF">OIDMADRAFT_19692</name>
</gene>
<dbReference type="GO" id="GO:0000781">
    <property type="term" value="C:chromosome, telomeric region"/>
    <property type="evidence" value="ECO:0007669"/>
    <property type="project" value="InterPro"/>
</dbReference>
<dbReference type="STRING" id="913774.A0A0C3DCA9"/>
<dbReference type="GO" id="GO:0000723">
    <property type="term" value="P:telomere maintenance"/>
    <property type="evidence" value="ECO:0007669"/>
    <property type="project" value="InterPro"/>
</dbReference>
<reference evidence="3" key="2">
    <citation type="submission" date="2015-01" db="EMBL/GenBank/DDBJ databases">
        <title>Evolutionary Origins and Diversification of the Mycorrhizal Mutualists.</title>
        <authorList>
            <consortium name="DOE Joint Genome Institute"/>
            <consortium name="Mycorrhizal Genomics Consortium"/>
            <person name="Kohler A."/>
            <person name="Kuo A."/>
            <person name="Nagy L.G."/>
            <person name="Floudas D."/>
            <person name="Copeland A."/>
            <person name="Barry K.W."/>
            <person name="Cichocki N."/>
            <person name="Veneault-Fourrey C."/>
            <person name="LaButti K."/>
            <person name="Lindquist E.A."/>
            <person name="Lipzen A."/>
            <person name="Lundell T."/>
            <person name="Morin E."/>
            <person name="Murat C."/>
            <person name="Riley R."/>
            <person name="Ohm R."/>
            <person name="Sun H."/>
            <person name="Tunlid A."/>
            <person name="Henrissat B."/>
            <person name="Grigoriev I.V."/>
            <person name="Hibbett D.S."/>
            <person name="Martin F."/>
        </authorList>
    </citation>
    <scope>NUCLEOTIDE SEQUENCE [LARGE SCALE GENOMIC DNA]</scope>
    <source>
        <strain evidence="3">Zn</strain>
    </source>
</reference>
<dbReference type="Pfam" id="PF02765">
    <property type="entry name" value="POT1"/>
    <property type="match status" value="1"/>
</dbReference>
<accession>A0A0C3DCA9</accession>
<reference evidence="2 3" key="1">
    <citation type="submission" date="2014-04" db="EMBL/GenBank/DDBJ databases">
        <authorList>
            <consortium name="DOE Joint Genome Institute"/>
            <person name="Kuo A."/>
            <person name="Martino E."/>
            <person name="Perotto S."/>
            <person name="Kohler A."/>
            <person name="Nagy L.G."/>
            <person name="Floudas D."/>
            <person name="Copeland A."/>
            <person name="Barry K.W."/>
            <person name="Cichocki N."/>
            <person name="Veneault-Fourrey C."/>
            <person name="LaButti K."/>
            <person name="Lindquist E.A."/>
            <person name="Lipzen A."/>
            <person name="Lundell T."/>
            <person name="Morin E."/>
            <person name="Murat C."/>
            <person name="Sun H."/>
            <person name="Tunlid A."/>
            <person name="Henrissat B."/>
            <person name="Grigoriev I.V."/>
            <person name="Hibbett D.S."/>
            <person name="Martin F."/>
            <person name="Nordberg H.P."/>
            <person name="Cantor M.N."/>
            <person name="Hua S.X."/>
        </authorList>
    </citation>
    <scope>NUCLEOTIDE SEQUENCE [LARGE SCALE GENOMIC DNA]</scope>
    <source>
        <strain evidence="2 3">Zn</strain>
    </source>
</reference>
<dbReference type="Gene3D" id="2.40.50.140">
    <property type="entry name" value="Nucleic acid-binding proteins"/>
    <property type="match status" value="1"/>
</dbReference>
<dbReference type="Proteomes" id="UP000054321">
    <property type="component" value="Unassembled WGS sequence"/>
</dbReference>
<dbReference type="SUPFAM" id="SSF50249">
    <property type="entry name" value="Nucleic acid-binding proteins"/>
    <property type="match status" value="1"/>
</dbReference>
<dbReference type="InParanoid" id="A0A0C3DCA9"/>
<dbReference type="CDD" id="cd04497">
    <property type="entry name" value="hPOT1_OB1_like"/>
    <property type="match status" value="1"/>
</dbReference>
<dbReference type="InterPro" id="IPR011564">
    <property type="entry name" value="Telomer_end-bd_POT1/Cdc13"/>
</dbReference>
<dbReference type="GO" id="GO:0003677">
    <property type="term" value="F:DNA binding"/>
    <property type="evidence" value="ECO:0007669"/>
    <property type="project" value="InterPro"/>
</dbReference>
<organism evidence="2 3">
    <name type="scientific">Oidiodendron maius (strain Zn)</name>
    <dbReference type="NCBI Taxonomy" id="913774"/>
    <lineage>
        <taxon>Eukaryota</taxon>
        <taxon>Fungi</taxon>
        <taxon>Dikarya</taxon>
        <taxon>Ascomycota</taxon>
        <taxon>Pezizomycotina</taxon>
        <taxon>Leotiomycetes</taxon>
        <taxon>Leotiomycetes incertae sedis</taxon>
        <taxon>Myxotrichaceae</taxon>
        <taxon>Oidiodendron</taxon>
    </lineage>
</organism>
<dbReference type="InterPro" id="IPR012340">
    <property type="entry name" value="NA-bd_OB-fold"/>
</dbReference>
<proteinExistence type="predicted"/>
<keyword evidence="3" id="KW-1185">Reference proteome</keyword>
<evidence type="ECO:0000313" key="2">
    <source>
        <dbReference type="EMBL" id="KIM99567.1"/>
    </source>
</evidence>
<evidence type="ECO:0000313" key="3">
    <source>
        <dbReference type="Proteomes" id="UP000054321"/>
    </source>
</evidence>
<dbReference type="HOGENOM" id="CLU_146176_0_0_1"/>
<evidence type="ECO:0000259" key="1">
    <source>
        <dbReference type="SMART" id="SM00976"/>
    </source>
</evidence>
<name>A0A0C3DCA9_OIDMZ</name>
<sequence>MAIVTSTPAEPQRSKGGPRQYQIAFNITDSSIAPSGVTEVQVFRPYKEALPIVKEGDGILLRNFQVIAIKIKGFALRSENSEACSWAVFKDCVAKPEVRGPPVEYGEAEQNHMDAMKKWYGSLDAGSVAKLNRANMDKSSGVGKGIGKAH</sequence>
<feature type="domain" description="Telomeric single stranded DNA binding POT1/Cdc13" evidence="1">
    <location>
        <begin position="2"/>
        <end position="121"/>
    </location>
</feature>